<evidence type="ECO:0000256" key="3">
    <source>
        <dbReference type="ARBA" id="ARBA00012856"/>
    </source>
</evidence>
<evidence type="ECO:0000256" key="7">
    <source>
        <dbReference type="ARBA" id="ARBA00025067"/>
    </source>
</evidence>
<comment type="similarity">
    <text evidence="2 8 9">Belongs to the dihydrofolate reductase family.</text>
</comment>
<dbReference type="GO" id="GO:0046452">
    <property type="term" value="P:dihydrofolate metabolic process"/>
    <property type="evidence" value="ECO:0007669"/>
    <property type="project" value="TreeGrafter"/>
</dbReference>
<sequence length="166" mass="18221">MSAAAGADLRIIAALAANRVIGDRGQLPWRAPEDLRHFARATKNGHLVVGRKTYESIGRELPGRTMYVVSRDPGFQAGARPVVCSSLDRAIDIAANATAGPVWIAGGAQIYEQALPLVRRMLLTHFDDEFEGDAFFPGFDIDQWKCDTISRSATSPSFTIKEYQRL</sequence>
<evidence type="ECO:0000313" key="11">
    <source>
        <dbReference type="EMBL" id="MBF2735138.1"/>
    </source>
</evidence>
<dbReference type="EC" id="1.5.1.3" evidence="3 8"/>
<dbReference type="EMBL" id="JADHEI010000033">
    <property type="protein sequence ID" value="MBF2735138.1"/>
    <property type="molecule type" value="Genomic_DNA"/>
</dbReference>
<dbReference type="Pfam" id="PF00186">
    <property type="entry name" value="DHFR_1"/>
    <property type="match status" value="1"/>
</dbReference>
<comment type="pathway">
    <text evidence="1 8">Cofactor biosynthesis; tetrahydrofolate biosynthesis; 5,6,7,8-tetrahydrofolate from 7,8-dihydrofolate: step 1/1.</text>
</comment>
<dbReference type="GO" id="GO:0046655">
    <property type="term" value="P:folic acid metabolic process"/>
    <property type="evidence" value="ECO:0007669"/>
    <property type="project" value="TreeGrafter"/>
</dbReference>
<comment type="function">
    <text evidence="7 8">Key enzyme in folate metabolism. Catalyzes an essential reaction for de novo glycine and purine synthesis, and for DNA precursor synthesis.</text>
</comment>
<dbReference type="PIRSF" id="PIRSF000194">
    <property type="entry name" value="DHFR"/>
    <property type="match status" value="1"/>
</dbReference>
<dbReference type="Gene3D" id="3.40.430.10">
    <property type="entry name" value="Dihydrofolate Reductase, subunit A"/>
    <property type="match status" value="1"/>
</dbReference>
<dbReference type="InterPro" id="IPR012259">
    <property type="entry name" value="DHFR"/>
</dbReference>
<evidence type="ECO:0000256" key="2">
    <source>
        <dbReference type="ARBA" id="ARBA00009539"/>
    </source>
</evidence>
<evidence type="ECO:0000256" key="9">
    <source>
        <dbReference type="RuleBase" id="RU004474"/>
    </source>
</evidence>
<keyword evidence="5 8" id="KW-0521">NADP</keyword>
<evidence type="ECO:0000256" key="4">
    <source>
        <dbReference type="ARBA" id="ARBA00022563"/>
    </source>
</evidence>
<reference evidence="11" key="1">
    <citation type="submission" date="2020-10" db="EMBL/GenBank/DDBJ databases">
        <title>An improved Amphimedon queenslandica hologenome assembly reveals how three proteobacterial symbionts can extend the metabolic phenotypic of their marine sponge host.</title>
        <authorList>
            <person name="Degnan B."/>
            <person name="Degnan S."/>
            <person name="Xiang X."/>
        </authorList>
    </citation>
    <scope>NUCLEOTIDE SEQUENCE</scope>
    <source>
        <strain evidence="11">AqS2</strain>
    </source>
</reference>
<dbReference type="GO" id="GO:0004146">
    <property type="term" value="F:dihydrofolate reductase activity"/>
    <property type="evidence" value="ECO:0007669"/>
    <property type="project" value="UniProtKB-EC"/>
</dbReference>
<dbReference type="InterPro" id="IPR001796">
    <property type="entry name" value="DHFR_dom"/>
</dbReference>
<dbReference type="CDD" id="cd00209">
    <property type="entry name" value="DHFR"/>
    <property type="match status" value="1"/>
</dbReference>
<dbReference type="AlphaFoldDB" id="A0A930UGA1"/>
<keyword evidence="12" id="KW-1185">Reference proteome</keyword>
<dbReference type="GO" id="GO:0046654">
    <property type="term" value="P:tetrahydrofolate biosynthetic process"/>
    <property type="evidence" value="ECO:0007669"/>
    <property type="project" value="InterPro"/>
</dbReference>
<dbReference type="GO" id="GO:0006730">
    <property type="term" value="P:one-carbon metabolic process"/>
    <property type="evidence" value="ECO:0007669"/>
    <property type="project" value="UniProtKB-KW"/>
</dbReference>
<keyword evidence="6 8" id="KW-0560">Oxidoreductase</keyword>
<gene>
    <name evidence="11" type="ORF">ISN26_03500</name>
</gene>
<dbReference type="PANTHER" id="PTHR48069:SF3">
    <property type="entry name" value="DIHYDROFOLATE REDUCTASE"/>
    <property type="match status" value="1"/>
</dbReference>
<name>A0A930UGA1_9GAMM</name>
<comment type="catalytic activity">
    <reaction evidence="8">
        <text>(6S)-5,6,7,8-tetrahydrofolate + NADP(+) = 7,8-dihydrofolate + NADPH + H(+)</text>
        <dbReference type="Rhea" id="RHEA:15009"/>
        <dbReference type="ChEBI" id="CHEBI:15378"/>
        <dbReference type="ChEBI" id="CHEBI:57451"/>
        <dbReference type="ChEBI" id="CHEBI:57453"/>
        <dbReference type="ChEBI" id="CHEBI:57783"/>
        <dbReference type="ChEBI" id="CHEBI:58349"/>
        <dbReference type="EC" id="1.5.1.3"/>
    </reaction>
</comment>
<evidence type="ECO:0000313" key="12">
    <source>
        <dbReference type="Proteomes" id="UP000604381"/>
    </source>
</evidence>
<proteinExistence type="inferred from homology"/>
<accession>A0A930UGA1</accession>
<dbReference type="PANTHER" id="PTHR48069">
    <property type="entry name" value="DIHYDROFOLATE REDUCTASE"/>
    <property type="match status" value="1"/>
</dbReference>
<dbReference type="InterPro" id="IPR024072">
    <property type="entry name" value="DHFR-like_dom_sf"/>
</dbReference>
<dbReference type="PROSITE" id="PS00075">
    <property type="entry name" value="DHFR_1"/>
    <property type="match status" value="1"/>
</dbReference>
<keyword evidence="4 8" id="KW-0554">One-carbon metabolism</keyword>
<dbReference type="InterPro" id="IPR017925">
    <property type="entry name" value="DHFR_CS"/>
</dbReference>
<feature type="domain" description="DHFR" evidence="10">
    <location>
        <begin position="8"/>
        <end position="165"/>
    </location>
</feature>
<evidence type="ECO:0000256" key="1">
    <source>
        <dbReference type="ARBA" id="ARBA00004903"/>
    </source>
</evidence>
<dbReference type="Proteomes" id="UP000604381">
    <property type="component" value="Unassembled WGS sequence"/>
</dbReference>
<dbReference type="SUPFAM" id="SSF53597">
    <property type="entry name" value="Dihydrofolate reductase-like"/>
    <property type="match status" value="1"/>
</dbReference>
<dbReference type="GO" id="GO:0050661">
    <property type="term" value="F:NADP binding"/>
    <property type="evidence" value="ECO:0007669"/>
    <property type="project" value="InterPro"/>
</dbReference>
<evidence type="ECO:0000256" key="6">
    <source>
        <dbReference type="ARBA" id="ARBA00023002"/>
    </source>
</evidence>
<dbReference type="PRINTS" id="PR00070">
    <property type="entry name" value="DHFR"/>
</dbReference>
<evidence type="ECO:0000259" key="10">
    <source>
        <dbReference type="PROSITE" id="PS51330"/>
    </source>
</evidence>
<evidence type="ECO:0000256" key="8">
    <source>
        <dbReference type="PIRNR" id="PIRNR000194"/>
    </source>
</evidence>
<dbReference type="PROSITE" id="PS51330">
    <property type="entry name" value="DHFR_2"/>
    <property type="match status" value="1"/>
</dbReference>
<protein>
    <recommendedName>
        <fullName evidence="3 8">Dihydrofolate reductase</fullName>
        <ecNumber evidence="3 8">1.5.1.3</ecNumber>
    </recommendedName>
</protein>
<evidence type="ECO:0000256" key="5">
    <source>
        <dbReference type="ARBA" id="ARBA00022857"/>
    </source>
</evidence>
<organism evidence="11 12">
    <name type="scientific">Candidatus Amphirhobacter heronislandensis</name>
    <dbReference type="NCBI Taxonomy" id="1732024"/>
    <lineage>
        <taxon>Bacteria</taxon>
        <taxon>Pseudomonadati</taxon>
        <taxon>Pseudomonadota</taxon>
        <taxon>Gammaproteobacteria</taxon>
        <taxon>Candidatus Tethybacterales</taxon>
        <taxon>Candidatus Tethybacteraceae</taxon>
        <taxon>Candidatus Amphirhobacter</taxon>
    </lineage>
</organism>
<comment type="caution">
    <text evidence="11">The sequence shown here is derived from an EMBL/GenBank/DDBJ whole genome shotgun (WGS) entry which is preliminary data.</text>
</comment>